<feature type="signal peptide" evidence="1">
    <location>
        <begin position="1"/>
        <end position="22"/>
    </location>
</feature>
<dbReference type="InParanoid" id="A0A2G5EJA0"/>
<name>A0A2G5EJA0_AQUCA</name>
<keyword evidence="3" id="KW-1185">Reference proteome</keyword>
<accession>A0A2G5EJA0</accession>
<evidence type="ECO:0000313" key="3">
    <source>
        <dbReference type="Proteomes" id="UP000230069"/>
    </source>
</evidence>
<dbReference type="OrthoDB" id="1734141at2759"/>
<keyword evidence="1" id="KW-0732">Signal</keyword>
<evidence type="ECO:0008006" key="4">
    <source>
        <dbReference type="Google" id="ProtNLM"/>
    </source>
</evidence>
<feature type="chain" id="PRO_5013814768" description="Organ-specific protein S2" evidence="1">
    <location>
        <begin position="23"/>
        <end position="220"/>
    </location>
</feature>
<dbReference type="PANTHER" id="PTHR33731">
    <property type="entry name" value="PROTEIN, PUTATIVE-RELATED"/>
    <property type="match status" value="1"/>
</dbReference>
<evidence type="ECO:0000313" key="2">
    <source>
        <dbReference type="EMBL" id="PIA55677.1"/>
    </source>
</evidence>
<dbReference type="Proteomes" id="UP000230069">
    <property type="component" value="Unassembled WGS sequence"/>
</dbReference>
<dbReference type="AlphaFoldDB" id="A0A2G5EJA0"/>
<proteinExistence type="predicted"/>
<dbReference type="InterPro" id="IPR024489">
    <property type="entry name" value="Organ_specific_prot"/>
</dbReference>
<dbReference type="Pfam" id="PF10950">
    <property type="entry name" value="Organ_specific"/>
    <property type="match status" value="2"/>
</dbReference>
<evidence type="ECO:0000256" key="1">
    <source>
        <dbReference type="SAM" id="SignalP"/>
    </source>
</evidence>
<gene>
    <name evidence="2" type="ORF">AQUCO_00700175v1</name>
</gene>
<dbReference type="PANTHER" id="PTHR33731:SF2">
    <property type="entry name" value="ORGAN-SPECIFIC PROTEIN S2-LIKE"/>
    <property type="match status" value="1"/>
</dbReference>
<dbReference type="STRING" id="218851.A0A2G5EJA0"/>
<organism evidence="2 3">
    <name type="scientific">Aquilegia coerulea</name>
    <name type="common">Rocky mountain columbine</name>
    <dbReference type="NCBI Taxonomy" id="218851"/>
    <lineage>
        <taxon>Eukaryota</taxon>
        <taxon>Viridiplantae</taxon>
        <taxon>Streptophyta</taxon>
        <taxon>Embryophyta</taxon>
        <taxon>Tracheophyta</taxon>
        <taxon>Spermatophyta</taxon>
        <taxon>Magnoliopsida</taxon>
        <taxon>Ranunculales</taxon>
        <taxon>Ranunculaceae</taxon>
        <taxon>Thalictroideae</taxon>
        <taxon>Aquilegia</taxon>
    </lineage>
</organism>
<dbReference type="EMBL" id="KZ305024">
    <property type="protein sequence ID" value="PIA55677.1"/>
    <property type="molecule type" value="Genomic_DNA"/>
</dbReference>
<reference evidence="2 3" key="1">
    <citation type="submission" date="2017-09" db="EMBL/GenBank/DDBJ databases">
        <title>WGS assembly of Aquilegia coerulea Goldsmith.</title>
        <authorList>
            <person name="Hodges S."/>
            <person name="Kramer E."/>
            <person name="Nordborg M."/>
            <person name="Tomkins J."/>
            <person name="Borevitz J."/>
            <person name="Derieg N."/>
            <person name="Yan J."/>
            <person name="Mihaltcheva S."/>
            <person name="Hayes R.D."/>
            <person name="Rokhsar D."/>
        </authorList>
    </citation>
    <scope>NUCLEOTIDE SEQUENCE [LARGE SCALE GENOMIC DNA]</scope>
    <source>
        <strain evidence="3">cv. Goldsmith</strain>
    </source>
</reference>
<sequence>MESLYGFFALFSLLLFVTTINARTAPEEYWIQVMKDQPMPEALKGLVNSNPSESVSKDKIKTDCHTSLNTQENKHLPNDVLADPGSLTAFYGDVKPKENEDTIDNKHLAMNFLADASITVFYGHAATENEEKAFVKDFEPRPNVSVYHDEEDKSFVKDFEPRPNVSVYHDGELKDQKKAFADDFEPRPNASVYHDGELKDQKKAFADDLEPRPNLSVYHD</sequence>
<protein>
    <recommendedName>
        <fullName evidence="4">Organ-specific protein S2</fullName>
    </recommendedName>
</protein>